<comment type="caution">
    <text evidence="2">The sequence shown here is derived from an EMBL/GenBank/DDBJ whole genome shotgun (WGS) entry which is preliminary data.</text>
</comment>
<evidence type="ECO:0000313" key="2">
    <source>
        <dbReference type="EMBL" id="PKI31365.1"/>
    </source>
</evidence>
<proteinExistence type="predicted"/>
<evidence type="ECO:0000256" key="1">
    <source>
        <dbReference type="SAM" id="SignalP"/>
    </source>
</evidence>
<protein>
    <submittedName>
        <fullName evidence="2">Uncharacterized protein</fullName>
    </submittedName>
</protein>
<dbReference type="Proteomes" id="UP000233551">
    <property type="component" value="Unassembled WGS sequence"/>
</dbReference>
<keyword evidence="3" id="KW-1185">Reference proteome</keyword>
<dbReference type="STRING" id="22663.A0A2I0HI56"/>
<dbReference type="AlphaFoldDB" id="A0A2I0HI56"/>
<evidence type="ECO:0000313" key="3">
    <source>
        <dbReference type="Proteomes" id="UP000233551"/>
    </source>
</evidence>
<accession>A0A2I0HI56</accession>
<gene>
    <name evidence="2" type="ORF">CRG98_048243</name>
</gene>
<sequence length="133" mass="15006">MEFADFFLLLLLLLLPLPPGPADLPGLMEAPLNYSDAVSSVPAFSVPLSERSYLEMDKLFRIYVYRGGEPPMFHYGPCKSIYSTKGLFVSETEKGNIYLTTDPDEALVSFLLFSIIMMVEYLYKHGSHEIKTP</sequence>
<feature type="chain" id="PRO_5014141610" evidence="1">
    <location>
        <begin position="23"/>
        <end position="133"/>
    </location>
</feature>
<dbReference type="EMBL" id="PGOL01008961">
    <property type="protein sequence ID" value="PKI31365.1"/>
    <property type="molecule type" value="Genomic_DNA"/>
</dbReference>
<feature type="signal peptide" evidence="1">
    <location>
        <begin position="1"/>
        <end position="22"/>
    </location>
</feature>
<reference evidence="2 3" key="1">
    <citation type="submission" date="2017-11" db="EMBL/GenBank/DDBJ databases">
        <title>De-novo sequencing of pomegranate (Punica granatum L.) genome.</title>
        <authorList>
            <person name="Akparov Z."/>
            <person name="Amiraslanov A."/>
            <person name="Hajiyeva S."/>
            <person name="Abbasov M."/>
            <person name="Kaur K."/>
            <person name="Hamwieh A."/>
            <person name="Solovyev V."/>
            <person name="Salamov A."/>
            <person name="Braich B."/>
            <person name="Kosarev P."/>
            <person name="Mahmoud A."/>
            <person name="Hajiyev E."/>
            <person name="Babayeva S."/>
            <person name="Izzatullayeva V."/>
            <person name="Mammadov A."/>
            <person name="Mammadov A."/>
            <person name="Sharifova S."/>
            <person name="Ojaghi J."/>
            <person name="Eynullazada K."/>
            <person name="Bayramov B."/>
            <person name="Abdulazimova A."/>
            <person name="Shahmuradov I."/>
        </authorList>
    </citation>
    <scope>NUCLEOTIDE SEQUENCE [LARGE SCALE GENOMIC DNA]</scope>
    <source>
        <strain evidence="3">cv. AG2017</strain>
        <tissue evidence="2">Leaf</tissue>
    </source>
</reference>
<organism evidence="2 3">
    <name type="scientific">Punica granatum</name>
    <name type="common">Pomegranate</name>
    <dbReference type="NCBI Taxonomy" id="22663"/>
    <lineage>
        <taxon>Eukaryota</taxon>
        <taxon>Viridiplantae</taxon>
        <taxon>Streptophyta</taxon>
        <taxon>Embryophyta</taxon>
        <taxon>Tracheophyta</taxon>
        <taxon>Spermatophyta</taxon>
        <taxon>Magnoliopsida</taxon>
        <taxon>eudicotyledons</taxon>
        <taxon>Gunneridae</taxon>
        <taxon>Pentapetalae</taxon>
        <taxon>rosids</taxon>
        <taxon>malvids</taxon>
        <taxon>Myrtales</taxon>
        <taxon>Lythraceae</taxon>
        <taxon>Punica</taxon>
    </lineage>
</organism>
<keyword evidence="1" id="KW-0732">Signal</keyword>
<name>A0A2I0HI56_PUNGR</name>